<evidence type="ECO:0000259" key="1">
    <source>
        <dbReference type="Pfam" id="PF12937"/>
    </source>
</evidence>
<evidence type="ECO:0000313" key="3">
    <source>
        <dbReference type="Proteomes" id="UP001221757"/>
    </source>
</evidence>
<dbReference type="Gene3D" id="1.20.1280.50">
    <property type="match status" value="1"/>
</dbReference>
<organism evidence="2 3">
    <name type="scientific">Mycena rosella</name>
    <name type="common">Pink bonnet</name>
    <name type="synonym">Agaricus rosellus</name>
    <dbReference type="NCBI Taxonomy" id="1033263"/>
    <lineage>
        <taxon>Eukaryota</taxon>
        <taxon>Fungi</taxon>
        <taxon>Dikarya</taxon>
        <taxon>Basidiomycota</taxon>
        <taxon>Agaricomycotina</taxon>
        <taxon>Agaricomycetes</taxon>
        <taxon>Agaricomycetidae</taxon>
        <taxon>Agaricales</taxon>
        <taxon>Marasmiineae</taxon>
        <taxon>Mycenaceae</taxon>
        <taxon>Mycena</taxon>
    </lineage>
</organism>
<protein>
    <recommendedName>
        <fullName evidence="1">F-box domain-containing protein</fullName>
    </recommendedName>
</protein>
<dbReference type="AlphaFoldDB" id="A0AAD7DKK8"/>
<name>A0AAD7DKK8_MYCRO</name>
<gene>
    <name evidence="2" type="ORF">B0H17DRAFT_860580</name>
</gene>
<feature type="domain" description="F-box" evidence="1">
    <location>
        <begin position="3"/>
        <end position="53"/>
    </location>
</feature>
<sequence>ASRLPIELWDIIFDHCVPHAPEPSLVHAPLNVSQVCRRWRTIALSNPALWTAFAITTTRRHTERGDALEALHRVLQLWLHRSGARPLSVSL</sequence>
<dbReference type="Proteomes" id="UP001221757">
    <property type="component" value="Unassembled WGS sequence"/>
</dbReference>
<proteinExistence type="predicted"/>
<dbReference type="InterPro" id="IPR001810">
    <property type="entry name" value="F-box_dom"/>
</dbReference>
<keyword evidence="3" id="KW-1185">Reference proteome</keyword>
<accession>A0AAD7DKK8</accession>
<feature type="non-terminal residue" evidence="2">
    <location>
        <position position="1"/>
    </location>
</feature>
<comment type="caution">
    <text evidence="2">The sequence shown here is derived from an EMBL/GenBank/DDBJ whole genome shotgun (WGS) entry which is preliminary data.</text>
</comment>
<evidence type="ECO:0000313" key="2">
    <source>
        <dbReference type="EMBL" id="KAJ7693426.1"/>
    </source>
</evidence>
<dbReference type="EMBL" id="JARKIE010000046">
    <property type="protein sequence ID" value="KAJ7693426.1"/>
    <property type="molecule type" value="Genomic_DNA"/>
</dbReference>
<dbReference type="SUPFAM" id="SSF81383">
    <property type="entry name" value="F-box domain"/>
    <property type="match status" value="1"/>
</dbReference>
<dbReference type="Pfam" id="PF12937">
    <property type="entry name" value="F-box-like"/>
    <property type="match status" value="1"/>
</dbReference>
<feature type="non-terminal residue" evidence="2">
    <location>
        <position position="91"/>
    </location>
</feature>
<reference evidence="2" key="1">
    <citation type="submission" date="2023-03" db="EMBL/GenBank/DDBJ databases">
        <title>Massive genome expansion in bonnet fungi (Mycena s.s.) driven by repeated elements and novel gene families across ecological guilds.</title>
        <authorList>
            <consortium name="Lawrence Berkeley National Laboratory"/>
            <person name="Harder C.B."/>
            <person name="Miyauchi S."/>
            <person name="Viragh M."/>
            <person name="Kuo A."/>
            <person name="Thoen E."/>
            <person name="Andreopoulos B."/>
            <person name="Lu D."/>
            <person name="Skrede I."/>
            <person name="Drula E."/>
            <person name="Henrissat B."/>
            <person name="Morin E."/>
            <person name="Kohler A."/>
            <person name="Barry K."/>
            <person name="LaButti K."/>
            <person name="Morin E."/>
            <person name="Salamov A."/>
            <person name="Lipzen A."/>
            <person name="Mereny Z."/>
            <person name="Hegedus B."/>
            <person name="Baldrian P."/>
            <person name="Stursova M."/>
            <person name="Weitz H."/>
            <person name="Taylor A."/>
            <person name="Grigoriev I.V."/>
            <person name="Nagy L.G."/>
            <person name="Martin F."/>
            <person name="Kauserud H."/>
        </authorList>
    </citation>
    <scope>NUCLEOTIDE SEQUENCE</scope>
    <source>
        <strain evidence="2">CBHHK067</strain>
    </source>
</reference>
<dbReference type="InterPro" id="IPR036047">
    <property type="entry name" value="F-box-like_dom_sf"/>
</dbReference>